<accession>A0A8J2ZK76</accession>
<dbReference type="SUPFAM" id="SSF52499">
    <property type="entry name" value="Isochorismatase-like hydrolases"/>
    <property type="match status" value="1"/>
</dbReference>
<gene>
    <name evidence="1" type="ORF">GCM10011415_23650</name>
</gene>
<dbReference type="Gene3D" id="3.40.50.850">
    <property type="entry name" value="Isochorismatase-like"/>
    <property type="match status" value="1"/>
</dbReference>
<dbReference type="AlphaFoldDB" id="A0A8J2ZK76"/>
<proteinExistence type="predicted"/>
<comment type="caution">
    <text evidence="1">The sequence shown here is derived from an EMBL/GenBank/DDBJ whole genome shotgun (WGS) entry which is preliminary data.</text>
</comment>
<reference evidence="1" key="2">
    <citation type="submission" date="2020-09" db="EMBL/GenBank/DDBJ databases">
        <authorList>
            <person name="Sun Q."/>
            <person name="Zhou Y."/>
        </authorList>
    </citation>
    <scope>NUCLEOTIDE SEQUENCE</scope>
    <source>
        <strain evidence="1">CGMCC 1.15762</strain>
    </source>
</reference>
<protein>
    <submittedName>
        <fullName evidence="1">Uncharacterized protein</fullName>
    </submittedName>
</protein>
<sequence>MCLAPPSEGTGAIRVAARWPPYFARMWGVVIHKTAALQDRVRAQWIEAIHARIACLDDSGADRSLSRKTPGVNHLLPPKGRADAQFADAVAPVGDKLVLTKTTDSA</sequence>
<name>A0A8J2ZK76_9RHOB</name>
<evidence type="ECO:0000313" key="1">
    <source>
        <dbReference type="EMBL" id="GGG74427.1"/>
    </source>
</evidence>
<organism evidence="1 2">
    <name type="scientific">Salipiger pallidus</name>
    <dbReference type="NCBI Taxonomy" id="1775170"/>
    <lineage>
        <taxon>Bacteria</taxon>
        <taxon>Pseudomonadati</taxon>
        <taxon>Pseudomonadota</taxon>
        <taxon>Alphaproteobacteria</taxon>
        <taxon>Rhodobacterales</taxon>
        <taxon>Roseobacteraceae</taxon>
        <taxon>Salipiger</taxon>
    </lineage>
</organism>
<keyword evidence="2" id="KW-1185">Reference proteome</keyword>
<reference evidence="1" key="1">
    <citation type="journal article" date="2014" name="Int. J. Syst. Evol. Microbiol.">
        <title>Complete genome sequence of Corynebacterium casei LMG S-19264T (=DSM 44701T), isolated from a smear-ripened cheese.</title>
        <authorList>
            <consortium name="US DOE Joint Genome Institute (JGI-PGF)"/>
            <person name="Walter F."/>
            <person name="Albersmeier A."/>
            <person name="Kalinowski J."/>
            <person name="Ruckert C."/>
        </authorList>
    </citation>
    <scope>NUCLEOTIDE SEQUENCE</scope>
    <source>
        <strain evidence="1">CGMCC 1.15762</strain>
    </source>
</reference>
<dbReference type="InterPro" id="IPR036380">
    <property type="entry name" value="Isochorismatase-like_sf"/>
</dbReference>
<evidence type="ECO:0000313" key="2">
    <source>
        <dbReference type="Proteomes" id="UP000617145"/>
    </source>
</evidence>
<dbReference type="EMBL" id="BMJV01000004">
    <property type="protein sequence ID" value="GGG74427.1"/>
    <property type="molecule type" value="Genomic_DNA"/>
</dbReference>
<dbReference type="Proteomes" id="UP000617145">
    <property type="component" value="Unassembled WGS sequence"/>
</dbReference>